<accession>A0A7X0JEV4</accession>
<evidence type="ECO:0000313" key="2">
    <source>
        <dbReference type="EMBL" id="MBB6506318.1"/>
    </source>
</evidence>
<name>A0A7X0JEV4_9SPHN</name>
<feature type="chain" id="PRO_5030719051" description="Outer membrane protein beta-barrel domain-containing protein" evidence="1">
    <location>
        <begin position="23"/>
        <end position="224"/>
    </location>
</feature>
<protein>
    <recommendedName>
        <fullName evidence="4">Outer membrane protein beta-barrel domain-containing protein</fullName>
    </recommendedName>
</protein>
<comment type="caution">
    <text evidence="2">The sequence shown here is derived from an EMBL/GenBank/DDBJ whole genome shotgun (WGS) entry which is preliminary data.</text>
</comment>
<dbReference type="EMBL" id="JACHBT010000021">
    <property type="protein sequence ID" value="MBB6506318.1"/>
    <property type="molecule type" value="Genomic_DNA"/>
</dbReference>
<keyword evidence="1" id="KW-0732">Signal</keyword>
<dbReference type="Gene3D" id="2.40.160.170">
    <property type="match status" value="1"/>
</dbReference>
<proteinExistence type="predicted"/>
<reference evidence="2 3" key="2">
    <citation type="submission" date="2020-08" db="EMBL/GenBank/DDBJ databases">
        <authorList>
            <person name="Partida-Martinez L."/>
            <person name="Huntemann M."/>
            <person name="Clum A."/>
            <person name="Wang J."/>
            <person name="Palaniappan K."/>
            <person name="Ritter S."/>
            <person name="Chen I.-M."/>
            <person name="Stamatis D."/>
            <person name="Reddy T."/>
            <person name="O'Malley R."/>
            <person name="Daum C."/>
            <person name="Shapiro N."/>
            <person name="Ivanova N."/>
            <person name="Kyrpides N."/>
            <person name="Woyke T."/>
        </authorList>
    </citation>
    <scope>NUCLEOTIDE SEQUENCE [LARGE SCALE GENOMIC DNA]</scope>
    <source>
        <strain evidence="2 3">AS3.13</strain>
    </source>
</reference>
<dbReference type="Proteomes" id="UP000522313">
    <property type="component" value="Unassembled WGS sequence"/>
</dbReference>
<feature type="signal peptide" evidence="1">
    <location>
        <begin position="1"/>
        <end position="22"/>
    </location>
</feature>
<organism evidence="2 3">
    <name type="scientific">Sphingomonas endophytica</name>
    <dbReference type="NCBI Taxonomy" id="869719"/>
    <lineage>
        <taxon>Bacteria</taxon>
        <taxon>Pseudomonadati</taxon>
        <taxon>Pseudomonadota</taxon>
        <taxon>Alphaproteobacteria</taxon>
        <taxon>Sphingomonadales</taxon>
        <taxon>Sphingomonadaceae</taxon>
        <taxon>Sphingomonas</taxon>
    </lineage>
</organism>
<reference evidence="2 3" key="1">
    <citation type="submission" date="2020-08" db="EMBL/GenBank/DDBJ databases">
        <title>The Agave Microbiome: Exploring the role of microbial communities in plant adaptations to desert environments.</title>
        <authorList>
            <person name="Partida-Martinez L.P."/>
        </authorList>
    </citation>
    <scope>NUCLEOTIDE SEQUENCE [LARGE SCALE GENOMIC DNA]</scope>
    <source>
        <strain evidence="2 3">AS3.13</strain>
    </source>
</reference>
<evidence type="ECO:0000313" key="3">
    <source>
        <dbReference type="Proteomes" id="UP000522313"/>
    </source>
</evidence>
<evidence type="ECO:0000256" key="1">
    <source>
        <dbReference type="SAM" id="SignalP"/>
    </source>
</evidence>
<evidence type="ECO:0008006" key="4">
    <source>
        <dbReference type="Google" id="ProtNLM"/>
    </source>
</evidence>
<dbReference type="AlphaFoldDB" id="A0A7X0JEV4"/>
<gene>
    <name evidence="2" type="ORF">F4693_003319</name>
</gene>
<sequence>MKTMWTVAVAAGLMLGAAPALAQNADGGTHVRAAVTAGTMGIGPEVGVRFNDHLGVRAAAGFLSGSGHAESDGNKYDAKARLQSYGAMVDVHPFGGAFRLSAGARINRTRVDLGLTPSGDVTVGEEEYTAAEIGRLTGRAAPKKVAPAVSLGWAGQNRRGFYFGAELGVLLQGAFKLEQFRATGTLRDDPAFQAALERERVSLQKDVDKVKVWPIAQLALGWRF</sequence>
<dbReference type="RefSeq" id="WP_184507868.1">
    <property type="nucleotide sequence ID" value="NZ_JACHBT010000021.1"/>
</dbReference>